<evidence type="ECO:0000259" key="5">
    <source>
        <dbReference type="PROSITE" id="PS50931"/>
    </source>
</evidence>
<keyword evidence="2" id="KW-0805">Transcription regulation</keyword>
<dbReference type="AlphaFoldDB" id="A0AAW9CEC7"/>
<dbReference type="SUPFAM" id="SSF46785">
    <property type="entry name" value="Winged helix' DNA-binding domain"/>
    <property type="match status" value="1"/>
</dbReference>
<dbReference type="InterPro" id="IPR005119">
    <property type="entry name" value="LysR_subst-bd"/>
</dbReference>
<keyword evidence="4" id="KW-0804">Transcription</keyword>
<proteinExistence type="inferred from homology"/>
<feature type="domain" description="HTH lysR-type" evidence="5">
    <location>
        <begin position="10"/>
        <end position="67"/>
    </location>
</feature>
<sequence>MANLYDLKRFDLNLLVIFECIYQHLSISKAAEMLFITPSAVSQSLQRLRTQLNDPLFVRSGKGITPTTVATNLHQHLSKNLNQLEQTINMMGSVELEKKFVIYGPELNFTPRLADFMNALLAEPDLQIEYHDFATTSDSGENLLHYRKADIIFTTTAIHNRSLVCEKFLDVKVILVCREDHPRLGSFATLEQVLKERFTHYDVQDPWIKQYQYDTDTRWAERKFAFRSSSFISIINAIHKTDLIGLMPYSYFTMLKDSLRLKEVVLSTPLPEISIYTLYNRASLNSELFTRIIEKLIPGPSGEN</sequence>
<dbReference type="InterPro" id="IPR036388">
    <property type="entry name" value="WH-like_DNA-bd_sf"/>
</dbReference>
<dbReference type="GO" id="GO:0003677">
    <property type="term" value="F:DNA binding"/>
    <property type="evidence" value="ECO:0007669"/>
    <property type="project" value="UniProtKB-KW"/>
</dbReference>
<dbReference type="PROSITE" id="PS50931">
    <property type="entry name" value="HTH_LYSR"/>
    <property type="match status" value="1"/>
</dbReference>
<dbReference type="Pfam" id="PF03466">
    <property type="entry name" value="LysR_substrate"/>
    <property type="match status" value="1"/>
</dbReference>
<evidence type="ECO:0000256" key="3">
    <source>
        <dbReference type="ARBA" id="ARBA00023125"/>
    </source>
</evidence>
<dbReference type="InterPro" id="IPR000847">
    <property type="entry name" value="LysR_HTH_N"/>
</dbReference>
<dbReference type="GeneID" id="99777128"/>
<dbReference type="Gene3D" id="1.10.10.10">
    <property type="entry name" value="Winged helix-like DNA-binding domain superfamily/Winged helix DNA-binding domain"/>
    <property type="match status" value="1"/>
</dbReference>
<comment type="caution">
    <text evidence="6">The sequence shown here is derived from an EMBL/GenBank/DDBJ whole genome shotgun (WGS) entry which is preliminary data.</text>
</comment>
<evidence type="ECO:0000313" key="6">
    <source>
        <dbReference type="EMBL" id="MDW3779317.1"/>
    </source>
</evidence>
<accession>A0AAW9CEC7</accession>
<dbReference type="PANTHER" id="PTHR30118:SF14">
    <property type="entry name" value="LYSR FAMILY TRANSCRIPTIONAL REGULATOR"/>
    <property type="match status" value="1"/>
</dbReference>
<reference evidence="6" key="1">
    <citation type="journal article" date="2023" name="J Glob Antimicrob Resist">
        <title>Emergence of NDM-1 and KPC-3 carbapenemases in Kluyvera cryocrescens: Investigating genetic heterogeneity and acquisition routes of blaNDM-1 in Enterobacterales species in Portugal.</title>
        <authorList>
            <person name="Loiodice M."/>
            <person name="Ribeiro M."/>
            <person name="Peixe L."/>
            <person name="Novais A."/>
        </authorList>
    </citation>
    <scope>NUCLEOTIDE SEQUENCE</scope>
    <source>
        <strain evidence="6">K629</strain>
    </source>
</reference>
<gene>
    <name evidence="6" type="ORF">QWU01_21145</name>
</gene>
<dbReference type="InterPro" id="IPR036390">
    <property type="entry name" value="WH_DNA-bd_sf"/>
</dbReference>
<dbReference type="PANTHER" id="PTHR30118">
    <property type="entry name" value="HTH-TYPE TRANSCRIPTIONAL REGULATOR LEUO-RELATED"/>
    <property type="match status" value="1"/>
</dbReference>
<dbReference type="Gene3D" id="3.40.190.10">
    <property type="entry name" value="Periplasmic binding protein-like II"/>
    <property type="match status" value="2"/>
</dbReference>
<organism evidence="6 7">
    <name type="scientific">Kluyvera cryocrescens</name>
    <name type="common">Kluyvera citrophila</name>
    <dbReference type="NCBI Taxonomy" id="580"/>
    <lineage>
        <taxon>Bacteria</taxon>
        <taxon>Pseudomonadati</taxon>
        <taxon>Pseudomonadota</taxon>
        <taxon>Gammaproteobacteria</taxon>
        <taxon>Enterobacterales</taxon>
        <taxon>Enterobacteriaceae</taxon>
        <taxon>Kluyvera</taxon>
    </lineage>
</organism>
<dbReference type="SUPFAM" id="SSF53850">
    <property type="entry name" value="Periplasmic binding protein-like II"/>
    <property type="match status" value="1"/>
</dbReference>
<keyword evidence="3" id="KW-0238">DNA-binding</keyword>
<evidence type="ECO:0000256" key="4">
    <source>
        <dbReference type="ARBA" id="ARBA00023163"/>
    </source>
</evidence>
<comment type="similarity">
    <text evidence="1">Belongs to the LysR transcriptional regulatory family.</text>
</comment>
<protein>
    <submittedName>
        <fullName evidence="6">LysR family transcriptional regulator</fullName>
    </submittedName>
</protein>
<dbReference type="NCBIfam" id="NF047710">
    <property type="entry name" value="TransRegCitRGProt"/>
    <property type="match status" value="1"/>
</dbReference>
<dbReference type="GO" id="GO:0003700">
    <property type="term" value="F:DNA-binding transcription factor activity"/>
    <property type="evidence" value="ECO:0007669"/>
    <property type="project" value="InterPro"/>
</dbReference>
<dbReference type="InterPro" id="IPR050389">
    <property type="entry name" value="LysR-type_TF"/>
</dbReference>
<evidence type="ECO:0000313" key="7">
    <source>
        <dbReference type="Proteomes" id="UP001276300"/>
    </source>
</evidence>
<dbReference type="Pfam" id="PF00126">
    <property type="entry name" value="HTH_1"/>
    <property type="match status" value="1"/>
</dbReference>
<name>A0AAW9CEC7_KLUCR</name>
<dbReference type="RefSeq" id="WP_061281860.1">
    <property type="nucleotide sequence ID" value="NZ_CP134165.1"/>
</dbReference>
<dbReference type="Proteomes" id="UP001276300">
    <property type="component" value="Unassembled WGS sequence"/>
</dbReference>
<evidence type="ECO:0000256" key="1">
    <source>
        <dbReference type="ARBA" id="ARBA00009437"/>
    </source>
</evidence>
<dbReference type="EMBL" id="JAUEQX010000020">
    <property type="protein sequence ID" value="MDW3779317.1"/>
    <property type="molecule type" value="Genomic_DNA"/>
</dbReference>
<evidence type="ECO:0000256" key="2">
    <source>
        <dbReference type="ARBA" id="ARBA00023015"/>
    </source>
</evidence>